<dbReference type="GO" id="GO:0004497">
    <property type="term" value="F:monooxygenase activity"/>
    <property type="evidence" value="ECO:0007669"/>
    <property type="project" value="InterPro"/>
</dbReference>
<dbReference type="GO" id="GO:0016705">
    <property type="term" value="F:oxidoreductase activity, acting on paired donors, with incorporation or reduction of molecular oxygen"/>
    <property type="evidence" value="ECO:0007669"/>
    <property type="project" value="InterPro"/>
</dbReference>
<accession>A0A5M9JEL7</accession>
<comment type="cofactor">
    <cofactor evidence="1 6">
        <name>heme</name>
        <dbReference type="ChEBI" id="CHEBI:30413"/>
    </cofactor>
</comment>
<evidence type="ECO:0000256" key="6">
    <source>
        <dbReference type="PIRSR" id="PIRSR602403-1"/>
    </source>
</evidence>
<keyword evidence="8" id="KW-1185">Reference proteome</keyword>
<dbReference type="EMBL" id="VICG01000012">
    <property type="protein sequence ID" value="KAA8566349.1"/>
    <property type="molecule type" value="Genomic_DNA"/>
</dbReference>
<proteinExistence type="inferred from homology"/>
<dbReference type="GO" id="GO:0005506">
    <property type="term" value="F:iron ion binding"/>
    <property type="evidence" value="ECO:0007669"/>
    <property type="project" value="InterPro"/>
</dbReference>
<keyword evidence="5" id="KW-0843">Virulence</keyword>
<evidence type="ECO:0000256" key="3">
    <source>
        <dbReference type="ARBA" id="ARBA00022723"/>
    </source>
</evidence>
<dbReference type="InterPro" id="IPR053007">
    <property type="entry name" value="CYP450_monoxygenase_sec-met"/>
</dbReference>
<evidence type="ECO:0000256" key="2">
    <source>
        <dbReference type="ARBA" id="ARBA00010617"/>
    </source>
</evidence>
<dbReference type="SUPFAM" id="SSF48264">
    <property type="entry name" value="Cytochrome P450"/>
    <property type="match status" value="1"/>
</dbReference>
<evidence type="ECO:0000313" key="8">
    <source>
        <dbReference type="Proteomes" id="UP000322873"/>
    </source>
</evidence>
<evidence type="ECO:0000256" key="1">
    <source>
        <dbReference type="ARBA" id="ARBA00001971"/>
    </source>
</evidence>
<dbReference type="PANTHER" id="PTHR47582:SF1">
    <property type="entry name" value="P450, PUTATIVE (EUROFUNG)-RELATED"/>
    <property type="match status" value="1"/>
</dbReference>
<dbReference type="PRINTS" id="PR00465">
    <property type="entry name" value="EP450IV"/>
</dbReference>
<keyword evidence="6" id="KW-0349">Heme</keyword>
<dbReference type="AlphaFoldDB" id="A0A5M9JEL7"/>
<dbReference type="InterPro" id="IPR001128">
    <property type="entry name" value="Cyt_P450"/>
</dbReference>
<gene>
    <name evidence="7" type="ORF">EYC84_008932</name>
</gene>
<dbReference type="GO" id="GO:0020037">
    <property type="term" value="F:heme binding"/>
    <property type="evidence" value="ECO:0007669"/>
    <property type="project" value="InterPro"/>
</dbReference>
<dbReference type="PANTHER" id="PTHR47582">
    <property type="entry name" value="P450, PUTATIVE (EUROFUNG)-RELATED"/>
    <property type="match status" value="1"/>
</dbReference>
<dbReference type="CDD" id="cd11040">
    <property type="entry name" value="CYP7_CYP8-like"/>
    <property type="match status" value="1"/>
</dbReference>
<dbReference type="Pfam" id="PF00067">
    <property type="entry name" value="p450"/>
    <property type="match status" value="1"/>
</dbReference>
<organism evidence="7 8">
    <name type="scientific">Monilinia fructicola</name>
    <name type="common">Brown rot fungus</name>
    <name type="synonym">Ciboria fructicola</name>
    <dbReference type="NCBI Taxonomy" id="38448"/>
    <lineage>
        <taxon>Eukaryota</taxon>
        <taxon>Fungi</taxon>
        <taxon>Dikarya</taxon>
        <taxon>Ascomycota</taxon>
        <taxon>Pezizomycotina</taxon>
        <taxon>Leotiomycetes</taxon>
        <taxon>Helotiales</taxon>
        <taxon>Sclerotiniaceae</taxon>
        <taxon>Monilinia</taxon>
    </lineage>
</organism>
<protein>
    <recommendedName>
        <fullName evidence="9">Cytochrome P450</fullName>
    </recommendedName>
</protein>
<keyword evidence="4 6" id="KW-0408">Iron</keyword>
<dbReference type="OrthoDB" id="3366823at2759"/>
<name>A0A5M9JEL7_MONFR</name>
<feature type="binding site" description="axial binding residue" evidence="6">
    <location>
        <position position="438"/>
    </location>
    <ligand>
        <name>heme</name>
        <dbReference type="ChEBI" id="CHEBI:30413"/>
    </ligand>
    <ligandPart>
        <name>Fe</name>
        <dbReference type="ChEBI" id="CHEBI:18248"/>
    </ligandPart>
</feature>
<keyword evidence="3 6" id="KW-0479">Metal-binding</keyword>
<dbReference type="Proteomes" id="UP000322873">
    <property type="component" value="Unassembled WGS sequence"/>
</dbReference>
<dbReference type="InterPro" id="IPR002403">
    <property type="entry name" value="Cyt_P450_E_grp-IV"/>
</dbReference>
<comment type="similarity">
    <text evidence="2">Belongs to the cytochrome P450 family.</text>
</comment>
<dbReference type="InterPro" id="IPR036396">
    <property type="entry name" value="Cyt_P450_sf"/>
</dbReference>
<dbReference type="VEuPathDB" id="FungiDB:MFRU_019g00230"/>
<comment type="caution">
    <text evidence="7">The sequence shown here is derived from an EMBL/GenBank/DDBJ whole genome shotgun (WGS) entry which is preliminary data.</text>
</comment>
<sequence>MMGTLEIFLLLASIWVLYFILSSTFRGRISKDPREPQEVPAIIPYIGHAIGLFWHRSAYYTRLCQKWKAPIISIYMFGGTVHIVGSAELMPSLQRQGRTASFWYLEARFTAELGDLSKDASRKLVANLEPPSEKPSLLIDGLKATQQSISSLGGVDDMICAAADVVKARLDNLEKEVGNKASSKDLWAWVQHEITVATTESVYGPMNPYRDPKVEAGFWNFADDNITLLLTKFLPRFIASKAYDGRAVVVEAMSHYFANNSQETGSSLVKARHLALSSEMSPDDLARFECVNGIAIMTNTVPTAFWTIFHIFSDPDLLQEVQKQVRAITTTKKSPETGVLQSKISLRRLKDAPLLFSTQQEALRFRATGSGPRMIMEDMVVNGQYLLKKDSVVIIANRALHFDKETWGETTDSFRADRFCGKVPGHAFRGFGGGVNLCPGRGFAMAEVAAFVAMLAMRFDVLPVEKIWIEPDQDLSNMSVQIAPPGRKVMVNISPRKDQGEEKWSFES</sequence>
<evidence type="ECO:0000313" key="7">
    <source>
        <dbReference type="EMBL" id="KAA8566349.1"/>
    </source>
</evidence>
<dbReference type="Gene3D" id="1.10.630.10">
    <property type="entry name" value="Cytochrome P450"/>
    <property type="match status" value="1"/>
</dbReference>
<evidence type="ECO:0000256" key="4">
    <source>
        <dbReference type="ARBA" id="ARBA00023004"/>
    </source>
</evidence>
<reference evidence="7 8" key="1">
    <citation type="submission" date="2019-06" db="EMBL/GenBank/DDBJ databases">
        <title>Genome Sequence of the Brown Rot Fungal Pathogen Monilinia fructicola.</title>
        <authorList>
            <person name="De Miccolis Angelini R.M."/>
            <person name="Landi L."/>
            <person name="Abate D."/>
            <person name="Pollastro S."/>
            <person name="Romanazzi G."/>
            <person name="Faretra F."/>
        </authorList>
    </citation>
    <scope>NUCLEOTIDE SEQUENCE [LARGE SCALE GENOMIC DNA]</scope>
    <source>
        <strain evidence="7 8">Mfrc123</strain>
    </source>
</reference>
<evidence type="ECO:0000256" key="5">
    <source>
        <dbReference type="ARBA" id="ARBA00023026"/>
    </source>
</evidence>
<evidence type="ECO:0008006" key="9">
    <source>
        <dbReference type="Google" id="ProtNLM"/>
    </source>
</evidence>